<feature type="transmembrane region" description="Helical" evidence="1">
    <location>
        <begin position="247"/>
        <end position="269"/>
    </location>
</feature>
<gene>
    <name evidence="3" type="ORF">M011DRAFT_43160</name>
</gene>
<feature type="transmembrane region" description="Helical" evidence="1">
    <location>
        <begin position="211"/>
        <end position="235"/>
    </location>
</feature>
<feature type="transmembrane region" description="Helical" evidence="1">
    <location>
        <begin position="62"/>
        <end position="81"/>
    </location>
</feature>
<dbReference type="AlphaFoldDB" id="A0A6A6VFM8"/>
<keyword evidence="1" id="KW-0812">Transmembrane</keyword>
<organism evidence="3 4">
    <name type="scientific">Sporormia fimetaria CBS 119925</name>
    <dbReference type="NCBI Taxonomy" id="1340428"/>
    <lineage>
        <taxon>Eukaryota</taxon>
        <taxon>Fungi</taxon>
        <taxon>Dikarya</taxon>
        <taxon>Ascomycota</taxon>
        <taxon>Pezizomycotina</taxon>
        <taxon>Dothideomycetes</taxon>
        <taxon>Pleosporomycetidae</taxon>
        <taxon>Pleosporales</taxon>
        <taxon>Sporormiaceae</taxon>
        <taxon>Sporormia</taxon>
    </lineage>
</organism>
<evidence type="ECO:0000313" key="3">
    <source>
        <dbReference type="EMBL" id="KAF2747897.1"/>
    </source>
</evidence>
<dbReference type="PANTHER" id="PTHR38794">
    <property type="entry name" value="INTEGRAL MEMBRANE PROTEIN"/>
    <property type="match status" value="1"/>
</dbReference>
<dbReference type="Pfam" id="PF20684">
    <property type="entry name" value="Fung_rhodopsin"/>
    <property type="match status" value="1"/>
</dbReference>
<proteinExistence type="predicted"/>
<evidence type="ECO:0000256" key="1">
    <source>
        <dbReference type="SAM" id="Phobius"/>
    </source>
</evidence>
<protein>
    <recommendedName>
        <fullName evidence="2">Rhodopsin domain-containing protein</fullName>
    </recommendedName>
</protein>
<reference evidence="3" key="1">
    <citation type="journal article" date="2020" name="Stud. Mycol.">
        <title>101 Dothideomycetes genomes: a test case for predicting lifestyles and emergence of pathogens.</title>
        <authorList>
            <person name="Haridas S."/>
            <person name="Albert R."/>
            <person name="Binder M."/>
            <person name="Bloem J."/>
            <person name="Labutti K."/>
            <person name="Salamov A."/>
            <person name="Andreopoulos B."/>
            <person name="Baker S."/>
            <person name="Barry K."/>
            <person name="Bills G."/>
            <person name="Bluhm B."/>
            <person name="Cannon C."/>
            <person name="Castanera R."/>
            <person name="Culley D."/>
            <person name="Daum C."/>
            <person name="Ezra D."/>
            <person name="Gonzalez J."/>
            <person name="Henrissat B."/>
            <person name="Kuo A."/>
            <person name="Liang C."/>
            <person name="Lipzen A."/>
            <person name="Lutzoni F."/>
            <person name="Magnuson J."/>
            <person name="Mondo S."/>
            <person name="Nolan M."/>
            <person name="Ohm R."/>
            <person name="Pangilinan J."/>
            <person name="Park H.-J."/>
            <person name="Ramirez L."/>
            <person name="Alfaro M."/>
            <person name="Sun H."/>
            <person name="Tritt A."/>
            <person name="Yoshinaga Y."/>
            <person name="Zwiers L.-H."/>
            <person name="Turgeon B."/>
            <person name="Goodwin S."/>
            <person name="Spatafora J."/>
            <person name="Crous P."/>
            <person name="Grigoriev I."/>
        </authorList>
    </citation>
    <scope>NUCLEOTIDE SEQUENCE</scope>
    <source>
        <strain evidence="3">CBS 119925</strain>
    </source>
</reference>
<sequence length="405" mass="44879">MPQGDRSSGKTPQRALRSLCGIYIQPKHDSAPSSKISAMIAYETLPPLAGLAEDNHGPWNRIVSLVLLFYSLIFYALRLILGRWKKSPLGMDDAIYALALVLAIAASITSERLVAVGLGQHMDTLSSDDVDIFFKTHYTTQFLAVLSMYCAKGSIVLMFHQIIPHEPRGLRYLLPVICACAAASLCLVAFQCQLPTPWMLKPASCSTSGRVHYATAALNMATDAMVAVWVVPAIWKLQMKKSDRQIVSLLLLARFLVVVLDLLRVRYMIRAFRSTDNTWHFLSWVMMDQVVVHFSLNHATLPRINYFLRNLGSGLAVARIRGNDATQNYGPYSHPMSDLDPGRRGLKARSKTISSSQEHLHLPQGTDTYTMVVAGDCDTTSSVGRSTSLGPGDIKVEQIVEIRHH</sequence>
<name>A0A6A6VFM8_9PLEO</name>
<feature type="transmembrane region" description="Helical" evidence="1">
    <location>
        <begin position="93"/>
        <end position="118"/>
    </location>
</feature>
<feature type="transmembrane region" description="Helical" evidence="1">
    <location>
        <begin position="172"/>
        <end position="191"/>
    </location>
</feature>
<dbReference type="EMBL" id="MU006571">
    <property type="protein sequence ID" value="KAF2747897.1"/>
    <property type="molecule type" value="Genomic_DNA"/>
</dbReference>
<accession>A0A6A6VFM8</accession>
<keyword evidence="4" id="KW-1185">Reference proteome</keyword>
<keyword evidence="1" id="KW-0472">Membrane</keyword>
<dbReference type="OrthoDB" id="3918601at2759"/>
<keyword evidence="1" id="KW-1133">Transmembrane helix</keyword>
<dbReference type="PANTHER" id="PTHR38794:SF3">
    <property type="entry name" value="INTEGRAL MEMBRANE PROTEIN"/>
    <property type="match status" value="1"/>
</dbReference>
<evidence type="ECO:0000259" key="2">
    <source>
        <dbReference type="Pfam" id="PF20684"/>
    </source>
</evidence>
<feature type="transmembrane region" description="Helical" evidence="1">
    <location>
        <begin position="138"/>
        <end position="160"/>
    </location>
</feature>
<dbReference type="InterPro" id="IPR049326">
    <property type="entry name" value="Rhodopsin_dom_fungi"/>
</dbReference>
<feature type="domain" description="Rhodopsin" evidence="2">
    <location>
        <begin position="77"/>
        <end position="308"/>
    </location>
</feature>
<evidence type="ECO:0000313" key="4">
    <source>
        <dbReference type="Proteomes" id="UP000799440"/>
    </source>
</evidence>
<dbReference type="Proteomes" id="UP000799440">
    <property type="component" value="Unassembled WGS sequence"/>
</dbReference>